<dbReference type="EMBL" id="JANTHX010000005">
    <property type="protein sequence ID" value="MCS0499066.1"/>
    <property type="molecule type" value="Genomic_DNA"/>
</dbReference>
<dbReference type="Pfam" id="PF00899">
    <property type="entry name" value="ThiF"/>
    <property type="match status" value="1"/>
</dbReference>
<reference evidence="2 3" key="1">
    <citation type="submission" date="2022-08" db="EMBL/GenBank/DDBJ databases">
        <authorList>
            <person name="Li F."/>
        </authorList>
    </citation>
    <scope>NUCLEOTIDE SEQUENCE [LARGE SCALE GENOMIC DNA]</scope>
    <source>
        <strain evidence="2 3">10F1B-8-1</strain>
    </source>
</reference>
<dbReference type="Proteomes" id="UP001205337">
    <property type="component" value="Unassembled WGS sequence"/>
</dbReference>
<gene>
    <name evidence="2" type="ORF">NUH29_05815</name>
</gene>
<dbReference type="CDD" id="cd00757">
    <property type="entry name" value="ThiF_MoeB_HesA_family"/>
    <property type="match status" value="1"/>
</dbReference>
<name>A0ABT1ZED1_9MICO</name>
<dbReference type="RefSeq" id="WP_258798085.1">
    <property type="nucleotide sequence ID" value="NZ_JANTHX010000005.1"/>
</dbReference>
<dbReference type="PROSITE" id="PS50206">
    <property type="entry name" value="RHODANESE_3"/>
    <property type="match status" value="1"/>
</dbReference>
<dbReference type="InterPro" id="IPR001763">
    <property type="entry name" value="Rhodanese-like_dom"/>
</dbReference>
<accession>A0ABT1ZED1</accession>
<dbReference type="PANTHER" id="PTHR10953:SF102">
    <property type="entry name" value="ADENYLYLTRANSFERASE AND SULFURTRANSFERASE MOCS3"/>
    <property type="match status" value="1"/>
</dbReference>
<feature type="domain" description="Rhodanese" evidence="1">
    <location>
        <begin position="267"/>
        <end position="355"/>
    </location>
</feature>
<evidence type="ECO:0000259" key="1">
    <source>
        <dbReference type="PROSITE" id="PS50206"/>
    </source>
</evidence>
<dbReference type="InterPro" id="IPR045886">
    <property type="entry name" value="ThiF/MoeB/HesA"/>
</dbReference>
<dbReference type="InterPro" id="IPR000594">
    <property type="entry name" value="ThiF_NAD_FAD-bd"/>
</dbReference>
<dbReference type="CDD" id="cd00158">
    <property type="entry name" value="RHOD"/>
    <property type="match status" value="1"/>
</dbReference>
<dbReference type="Pfam" id="PF00581">
    <property type="entry name" value="Rhodanese"/>
    <property type="match status" value="1"/>
</dbReference>
<dbReference type="InterPro" id="IPR036873">
    <property type="entry name" value="Rhodanese-like_dom_sf"/>
</dbReference>
<evidence type="ECO:0000313" key="2">
    <source>
        <dbReference type="EMBL" id="MCS0499066.1"/>
    </source>
</evidence>
<dbReference type="Gene3D" id="3.40.250.10">
    <property type="entry name" value="Rhodanese-like domain"/>
    <property type="match status" value="1"/>
</dbReference>
<comment type="caution">
    <text evidence="2">The sequence shown here is derived from an EMBL/GenBank/DDBJ whole genome shotgun (WGS) entry which is preliminary data.</text>
</comment>
<dbReference type="Gene3D" id="3.40.50.720">
    <property type="entry name" value="NAD(P)-binding Rossmann-like Domain"/>
    <property type="match status" value="1"/>
</dbReference>
<proteinExistence type="predicted"/>
<dbReference type="SMART" id="SM00450">
    <property type="entry name" value="RHOD"/>
    <property type="match status" value="1"/>
</dbReference>
<evidence type="ECO:0000313" key="3">
    <source>
        <dbReference type="Proteomes" id="UP001205337"/>
    </source>
</evidence>
<sequence length="357" mass="37146">MSSADSPRYARQRVLTGFGAPGQERLAAARVVVIGAGGLGSAVLPALAAAGVGTIVVVDHDTVDESNLPRQTVHGLRDVGRPKVDSAADRMRALTDHVTVITERERFDATTAARIVAGADVLVDASDSPAARSVADAAAADVGIPLVWGSALGYGGQTGVVWDARGVRYGDLFPAADESPDSCEIVGVLPTVCTVIGGLMATEVLKLLTGIGDPLVGTVLDYDARGGRMRRLEFARGADAPTVPSPRPLPRDAEELAPAELARELASDEPPILIDVRDSRETPASLLAGAIIGDLDELALAVDGIARDSRVVAVCRRGVRSRRAAELLHDAGFTRAAHLGGGLEAWDRAGVEPQPRY</sequence>
<organism evidence="2 3">
    <name type="scientific">Protaetiibacter mangrovi</name>
    <dbReference type="NCBI Taxonomy" id="2970926"/>
    <lineage>
        <taxon>Bacteria</taxon>
        <taxon>Bacillati</taxon>
        <taxon>Actinomycetota</taxon>
        <taxon>Actinomycetes</taxon>
        <taxon>Micrococcales</taxon>
        <taxon>Microbacteriaceae</taxon>
        <taxon>Protaetiibacter</taxon>
    </lineage>
</organism>
<dbReference type="PANTHER" id="PTHR10953">
    <property type="entry name" value="UBIQUITIN-ACTIVATING ENZYME E1"/>
    <property type="match status" value="1"/>
</dbReference>
<dbReference type="SUPFAM" id="SSF69572">
    <property type="entry name" value="Activating enzymes of the ubiquitin-like proteins"/>
    <property type="match status" value="1"/>
</dbReference>
<dbReference type="InterPro" id="IPR035985">
    <property type="entry name" value="Ubiquitin-activating_enz"/>
</dbReference>
<keyword evidence="3" id="KW-1185">Reference proteome</keyword>
<protein>
    <submittedName>
        <fullName evidence="2">HesA/MoeB/ThiF family protein</fullName>
    </submittedName>
</protein>